<sequence>MVAPVGDEDAVEAVKVIQVEGAGAQIVNRHAVRAHDAAGARVGGVAVVISGVGTGGVEDNIAAAHSAQQITGNTFRHRRAADVAHADH</sequence>
<organism evidence="1 2">
    <name type="scientific">Cardiobacterium valvarum</name>
    <dbReference type="NCBI Taxonomy" id="194702"/>
    <lineage>
        <taxon>Bacteria</taxon>
        <taxon>Pseudomonadati</taxon>
        <taxon>Pseudomonadota</taxon>
        <taxon>Gammaproteobacteria</taxon>
        <taxon>Cardiobacteriales</taxon>
        <taxon>Cardiobacteriaceae</taxon>
        <taxon>Cardiobacterium</taxon>
    </lineage>
</organism>
<protein>
    <submittedName>
        <fullName evidence="1">Uncharacterized protein</fullName>
    </submittedName>
</protein>
<evidence type="ECO:0000313" key="1">
    <source>
        <dbReference type="EMBL" id="SUX25806.1"/>
    </source>
</evidence>
<gene>
    <name evidence="1" type="ORF">NCTC13294_02696</name>
</gene>
<dbReference type="Proteomes" id="UP000254572">
    <property type="component" value="Unassembled WGS sequence"/>
</dbReference>
<evidence type="ECO:0000313" key="2">
    <source>
        <dbReference type="Proteomes" id="UP000254572"/>
    </source>
</evidence>
<accession>A0A381EFS1</accession>
<name>A0A381EFS1_9GAMM</name>
<proteinExistence type="predicted"/>
<keyword evidence="2" id="KW-1185">Reference proteome</keyword>
<dbReference type="AlphaFoldDB" id="A0A381EFS1"/>
<reference evidence="1 2" key="1">
    <citation type="submission" date="2018-06" db="EMBL/GenBank/DDBJ databases">
        <authorList>
            <consortium name="Pathogen Informatics"/>
            <person name="Doyle S."/>
        </authorList>
    </citation>
    <scope>NUCLEOTIDE SEQUENCE [LARGE SCALE GENOMIC DNA]</scope>
    <source>
        <strain evidence="1 2">NCTC13294</strain>
    </source>
</reference>
<dbReference type="EMBL" id="UFUW01000001">
    <property type="protein sequence ID" value="SUX25806.1"/>
    <property type="molecule type" value="Genomic_DNA"/>
</dbReference>